<comment type="caution">
    <text evidence="2">The sequence shown here is derived from an EMBL/GenBank/DDBJ whole genome shotgun (WGS) entry which is preliminary data.</text>
</comment>
<evidence type="ECO:0000313" key="3">
    <source>
        <dbReference type="Proteomes" id="UP000632289"/>
    </source>
</evidence>
<protein>
    <submittedName>
        <fullName evidence="2">Uncharacterized protein</fullName>
    </submittedName>
</protein>
<sequence>MPDERESAASPEQHLTDIRERGSFVSAHCRCGWRGPARRARARAQADATAHEPPARAL</sequence>
<evidence type="ECO:0000313" key="2">
    <source>
        <dbReference type="EMBL" id="MBD3934744.1"/>
    </source>
</evidence>
<feature type="region of interest" description="Disordered" evidence="1">
    <location>
        <begin position="1"/>
        <end position="21"/>
    </location>
</feature>
<feature type="region of interest" description="Disordered" evidence="1">
    <location>
        <begin position="35"/>
        <end position="58"/>
    </location>
</feature>
<dbReference type="EMBL" id="JACXYU010000019">
    <property type="protein sequence ID" value="MBD3934744.1"/>
    <property type="molecule type" value="Genomic_DNA"/>
</dbReference>
<dbReference type="Proteomes" id="UP000632289">
    <property type="component" value="Unassembled WGS sequence"/>
</dbReference>
<accession>A0A927F5Z1</accession>
<organism evidence="2 3">
    <name type="scientific">Streptomyces chumphonensis</name>
    <dbReference type="NCBI Taxonomy" id="1214925"/>
    <lineage>
        <taxon>Bacteria</taxon>
        <taxon>Bacillati</taxon>
        <taxon>Actinomycetota</taxon>
        <taxon>Actinomycetes</taxon>
        <taxon>Kitasatosporales</taxon>
        <taxon>Streptomycetaceae</taxon>
        <taxon>Streptomyces</taxon>
    </lineage>
</organism>
<gene>
    <name evidence="2" type="ORF">IF129_24675</name>
</gene>
<dbReference type="RefSeq" id="WP_191212039.1">
    <property type="nucleotide sequence ID" value="NZ_BAABKL010000004.1"/>
</dbReference>
<proteinExistence type="predicted"/>
<reference evidence="2" key="1">
    <citation type="submission" date="2020-09" db="EMBL/GenBank/DDBJ databases">
        <title>Secondary metabolite and genome analysis of marine Streptomyces chumphonensis KK1-2T.</title>
        <authorList>
            <person name="Phongsopitanun W."/>
            <person name="Kanchanasin P."/>
            <person name="Pittayakhajonwut P."/>
            <person name="Suwanborirux K."/>
            <person name="Tanasupawat S."/>
        </authorList>
    </citation>
    <scope>NUCLEOTIDE SEQUENCE</scope>
    <source>
        <strain evidence="2">KK1-2</strain>
    </source>
</reference>
<evidence type="ECO:0000256" key="1">
    <source>
        <dbReference type="SAM" id="MobiDB-lite"/>
    </source>
</evidence>
<dbReference type="AlphaFoldDB" id="A0A927F5Z1"/>
<name>A0A927F5Z1_9ACTN</name>
<feature type="compositionally biased region" description="Basic and acidic residues" evidence="1">
    <location>
        <begin position="49"/>
        <end position="58"/>
    </location>
</feature>
<keyword evidence="3" id="KW-1185">Reference proteome</keyword>